<accession>A0ABX2B9S2</accession>
<keyword evidence="4 7" id="KW-0068">Autocatalytic cleavage</keyword>
<keyword evidence="5" id="KW-0234">DNA repair</keyword>
<feature type="domain" description="Peptidase S24/S26A/S26B/S26C" evidence="8">
    <location>
        <begin position="29"/>
        <end position="144"/>
    </location>
</feature>
<dbReference type="Pfam" id="PF00717">
    <property type="entry name" value="Peptidase_S24"/>
    <property type="match status" value="1"/>
</dbReference>
<dbReference type="EMBL" id="QDKN01000003">
    <property type="protein sequence ID" value="NPT30654.1"/>
    <property type="molecule type" value="Genomic_DNA"/>
</dbReference>
<dbReference type="InterPro" id="IPR039418">
    <property type="entry name" value="LexA-like"/>
</dbReference>
<dbReference type="Gene3D" id="2.10.109.10">
    <property type="entry name" value="Umud Fragment, subunit A"/>
    <property type="match status" value="1"/>
</dbReference>
<dbReference type="InterPro" id="IPR015927">
    <property type="entry name" value="Peptidase_S24_S26A/B/C"/>
</dbReference>
<evidence type="ECO:0000313" key="9">
    <source>
        <dbReference type="EMBL" id="NPT30654.1"/>
    </source>
</evidence>
<dbReference type="InterPro" id="IPR006197">
    <property type="entry name" value="Peptidase_S24_LexA"/>
</dbReference>
<evidence type="ECO:0000256" key="1">
    <source>
        <dbReference type="ARBA" id="ARBA00007484"/>
    </source>
</evidence>
<protein>
    <submittedName>
        <fullName evidence="9">Peptidase S24</fullName>
    </submittedName>
</protein>
<dbReference type="Proteomes" id="UP001318401">
    <property type="component" value="Unassembled WGS sequence"/>
</dbReference>
<evidence type="ECO:0000259" key="8">
    <source>
        <dbReference type="Pfam" id="PF00717"/>
    </source>
</evidence>
<evidence type="ECO:0000256" key="4">
    <source>
        <dbReference type="ARBA" id="ARBA00022813"/>
    </source>
</evidence>
<evidence type="ECO:0000256" key="5">
    <source>
        <dbReference type="ARBA" id="ARBA00023204"/>
    </source>
</evidence>
<evidence type="ECO:0000313" key="10">
    <source>
        <dbReference type="Proteomes" id="UP001318401"/>
    </source>
</evidence>
<dbReference type="PRINTS" id="PR00726">
    <property type="entry name" value="LEXASERPTASE"/>
</dbReference>
<dbReference type="InterPro" id="IPR050077">
    <property type="entry name" value="LexA_repressor"/>
</dbReference>
<keyword evidence="3 7" id="KW-0378">Hydrolase</keyword>
<evidence type="ECO:0000256" key="3">
    <source>
        <dbReference type="ARBA" id="ARBA00022801"/>
    </source>
</evidence>
<dbReference type="CDD" id="cd06529">
    <property type="entry name" value="S24_LexA-like"/>
    <property type="match status" value="1"/>
</dbReference>
<gene>
    <name evidence="9" type="ORF">DDR56_08750</name>
</gene>
<dbReference type="PANTHER" id="PTHR33516:SF2">
    <property type="entry name" value="LEXA REPRESSOR-RELATED"/>
    <property type="match status" value="1"/>
</dbReference>
<name>A0ABX2B9S2_9GAMM</name>
<keyword evidence="6" id="KW-0742">SOS response</keyword>
<dbReference type="SUPFAM" id="SSF51306">
    <property type="entry name" value="LexA/Signal peptidase"/>
    <property type="match status" value="1"/>
</dbReference>
<dbReference type="NCBIfam" id="NF007621">
    <property type="entry name" value="PRK10276.1"/>
    <property type="match status" value="1"/>
</dbReference>
<comment type="caution">
    <text evidence="9">The sequence shown here is derived from an EMBL/GenBank/DDBJ whole genome shotgun (WGS) entry which is preliminary data.</text>
</comment>
<comment type="similarity">
    <text evidence="1 7">Belongs to the peptidase S24 family.</text>
</comment>
<sequence>MEPRGEHVMSLHLSILGQVDTTTPPLKLPLAAGEVRTGFPSPADDYLEGELDLVDHLIQHPSATYYLRAKGTSMTGAGIYDGDLLIVDRSVEPKPGHIVIMSVDGELTCKKLGSIGNRPYLFAANPEFRPIPLEGRECQVWGVVTHNIHSLAPGFTT</sequence>
<evidence type="ECO:0000256" key="6">
    <source>
        <dbReference type="ARBA" id="ARBA00023236"/>
    </source>
</evidence>
<evidence type="ECO:0000256" key="7">
    <source>
        <dbReference type="RuleBase" id="RU003991"/>
    </source>
</evidence>
<keyword evidence="2" id="KW-0227">DNA damage</keyword>
<dbReference type="PANTHER" id="PTHR33516">
    <property type="entry name" value="LEXA REPRESSOR"/>
    <property type="match status" value="1"/>
</dbReference>
<reference evidence="9 10" key="1">
    <citation type="submission" date="2018-04" db="EMBL/GenBank/DDBJ databases">
        <authorList>
            <person name="Li G."/>
            <person name="Du W."/>
            <person name="Bai Y."/>
        </authorList>
    </citation>
    <scope>NUCLEOTIDE SEQUENCE [LARGE SCALE GENOMIC DNA]</scope>
    <source>
        <strain evidence="9 10">YYYZ-3</strain>
    </source>
</reference>
<dbReference type="InterPro" id="IPR036286">
    <property type="entry name" value="LexA/Signal_pep-like_sf"/>
</dbReference>
<organism evidence="9 10">
    <name type="scientific">Vreelandella venusta</name>
    <dbReference type="NCBI Taxonomy" id="44935"/>
    <lineage>
        <taxon>Bacteria</taxon>
        <taxon>Pseudomonadati</taxon>
        <taxon>Pseudomonadota</taxon>
        <taxon>Gammaproteobacteria</taxon>
        <taxon>Oceanospirillales</taxon>
        <taxon>Halomonadaceae</taxon>
        <taxon>Vreelandella</taxon>
    </lineage>
</organism>
<proteinExistence type="inferred from homology"/>
<evidence type="ECO:0000256" key="2">
    <source>
        <dbReference type="ARBA" id="ARBA00022763"/>
    </source>
</evidence>
<keyword evidence="10" id="KW-1185">Reference proteome</keyword>